<keyword evidence="3" id="KW-0677">Repeat</keyword>
<dbReference type="Pfam" id="PF00560">
    <property type="entry name" value="LRR_1"/>
    <property type="match status" value="1"/>
</dbReference>
<dbReference type="SMART" id="SM01411">
    <property type="entry name" value="Ephrin_rec_like"/>
    <property type="match status" value="2"/>
</dbReference>
<dbReference type="GO" id="GO:0005615">
    <property type="term" value="C:extracellular space"/>
    <property type="evidence" value="ECO:0007669"/>
    <property type="project" value="TreeGrafter"/>
</dbReference>
<dbReference type="InterPro" id="IPR003591">
    <property type="entry name" value="Leu-rich_rpt_typical-subtyp"/>
</dbReference>
<organism evidence="6 7">
    <name type="scientific">Holothuria leucospilota</name>
    <name type="common">Black long sea cucumber</name>
    <name type="synonym">Mertensiothuria leucospilota</name>
    <dbReference type="NCBI Taxonomy" id="206669"/>
    <lineage>
        <taxon>Eukaryota</taxon>
        <taxon>Metazoa</taxon>
        <taxon>Echinodermata</taxon>
        <taxon>Eleutherozoa</taxon>
        <taxon>Echinozoa</taxon>
        <taxon>Holothuroidea</taxon>
        <taxon>Aspidochirotacea</taxon>
        <taxon>Aspidochirotida</taxon>
        <taxon>Holothuriidae</taxon>
        <taxon>Holothuria</taxon>
    </lineage>
</organism>
<evidence type="ECO:0000256" key="4">
    <source>
        <dbReference type="SAM" id="Phobius"/>
    </source>
</evidence>
<keyword evidence="4" id="KW-0812">Transmembrane</keyword>
<dbReference type="PROSITE" id="PS51450">
    <property type="entry name" value="LRR"/>
    <property type="match status" value="1"/>
</dbReference>
<dbReference type="Pfam" id="PF13855">
    <property type="entry name" value="LRR_8"/>
    <property type="match status" value="2"/>
</dbReference>
<dbReference type="PANTHER" id="PTHR24373">
    <property type="entry name" value="SLIT RELATED LEUCINE-RICH REPEAT NEURONAL PROTEIN"/>
    <property type="match status" value="1"/>
</dbReference>
<evidence type="ECO:0000313" key="6">
    <source>
        <dbReference type="EMBL" id="KAJ8048269.1"/>
    </source>
</evidence>
<evidence type="ECO:0000256" key="1">
    <source>
        <dbReference type="ARBA" id="ARBA00022614"/>
    </source>
</evidence>
<keyword evidence="4" id="KW-0472">Membrane</keyword>
<dbReference type="InterPro" id="IPR032675">
    <property type="entry name" value="LRR_dom_sf"/>
</dbReference>
<keyword evidence="7" id="KW-1185">Reference proteome</keyword>
<dbReference type="PANTHER" id="PTHR24373:SF378">
    <property type="entry name" value="FI03225P-RELATED"/>
    <property type="match status" value="1"/>
</dbReference>
<feature type="transmembrane region" description="Helical" evidence="4">
    <location>
        <begin position="962"/>
        <end position="982"/>
    </location>
</feature>
<sequence length="1023" mass="116207">MMNGGMLLWITEVALLGSIHSLGVDCSDKTECDDRYNCWGDEEFFVFDCSNRALRKPPQDIPDNVTHLNLSNNAFSEISKDHFSSLMEVRFLNLSSNNLRKLEHGIFSDLRNVTNLDFSYNKLQEIPDGLFANMTMLNNLNAAGNQIEKITRESFRGMGPNVTVLNLFRNSISVLEEDLFTDIVLTDTLDISRNSIEELPPRLFHTNNVSHSVKEIYLNSNKLRIIKSQTFRGLSELKTLCLFGNQISVIEIDAFLGIGINSVIYLFQNNLSDIRAFSFNNKNISQVHLYGNNIRHISRTALSGLATNTLVLLSCENIEELASTAVEIECVNSNNPPSINTSRRTATTFSRSGFKCEEGYEGNFSCRPCSPGYFGNGKGKCEECPPGGYYQDELGALGEDPTKLGCKQCPNGTFVIDGLGTGIDKCQVCPEGTIASMSAGFRACFCENQHGRVNRFELCALCSTKGINCSGQDYQFLDPGFYWNWDFDGANITQYKAFAENLRNETKHFDRSTTEYTGDMPKVYECPRKESCENKEDNLNGSCAPGYTGRFCLKCRNEFYSVLGNCFPCPETFFVIMEYLGILSLAIAFYMIILSQYKKNRSCPQNERNFTDVVVSRTKIVLGFYQVVGPFFTSLHSISWEGGWYPIGKVISVVNVNILSIFVHPQCLNKKLVLDPSLKFIIGMAVQVTILVAPFTFYCFCKFYLRYTQRRAVPQTNTSVTSQAEVIKSRLQTFVVAALYVTYLPICNIVFQLYPRGCRTFCWDKEDSHCVSVLRADYDVSCGKLELYQYFAAVGTVVYVVAGPVVISFLLWKFRRLPTSNDELSRPTSTFLTYGDKEEIGTLGKSENVDRPDVRPEFPVWLHFLSENYKSEFWFWESIDLTRKVTHIMLITLLGWEQKTTSFITVSMSVFFMTVHVRYFPMRDTFDQRLQVLVSLAVILTNVVVTAVVVPEGHERDISRYLILLNMVILVIITVEIIFRFMRHVIKPHMRPRMSSSVFTFRGIRRIRSDQQTTPLLVNKCIN</sequence>
<feature type="chain" id="PRO_5040182024" evidence="5">
    <location>
        <begin position="22"/>
        <end position="1023"/>
    </location>
</feature>
<reference evidence="6" key="1">
    <citation type="submission" date="2021-10" db="EMBL/GenBank/DDBJ databases">
        <title>Tropical sea cucumber genome reveals ecological adaptation and Cuvierian tubules defense mechanism.</title>
        <authorList>
            <person name="Chen T."/>
        </authorList>
    </citation>
    <scope>NUCLEOTIDE SEQUENCE</scope>
    <source>
        <strain evidence="6">Nanhai2018</strain>
        <tissue evidence="6">Muscle</tissue>
    </source>
</reference>
<dbReference type="Gene3D" id="3.80.10.10">
    <property type="entry name" value="Ribonuclease Inhibitor"/>
    <property type="match status" value="2"/>
</dbReference>
<feature type="signal peptide" evidence="5">
    <location>
        <begin position="1"/>
        <end position="21"/>
    </location>
</feature>
<gene>
    <name evidence="6" type="ORF">HOLleu_00518</name>
</gene>
<comment type="caution">
    <text evidence="6">The sequence shown here is derived from an EMBL/GenBank/DDBJ whole genome shotgun (WGS) entry which is preliminary data.</text>
</comment>
<keyword evidence="1" id="KW-0433">Leucine-rich repeat</keyword>
<dbReference type="InterPro" id="IPR001611">
    <property type="entry name" value="Leu-rich_rpt"/>
</dbReference>
<evidence type="ECO:0000256" key="2">
    <source>
        <dbReference type="ARBA" id="ARBA00022729"/>
    </source>
</evidence>
<dbReference type="GO" id="GO:0031012">
    <property type="term" value="C:extracellular matrix"/>
    <property type="evidence" value="ECO:0007669"/>
    <property type="project" value="TreeGrafter"/>
</dbReference>
<evidence type="ECO:0000256" key="5">
    <source>
        <dbReference type="SAM" id="SignalP"/>
    </source>
</evidence>
<dbReference type="SUPFAM" id="SSF57184">
    <property type="entry name" value="Growth factor receptor domain"/>
    <property type="match status" value="1"/>
</dbReference>
<dbReference type="InterPro" id="IPR050328">
    <property type="entry name" value="Dev_Immune_Receptor"/>
</dbReference>
<evidence type="ECO:0000313" key="7">
    <source>
        <dbReference type="Proteomes" id="UP001152320"/>
    </source>
</evidence>
<keyword evidence="2 5" id="KW-0732">Signal</keyword>
<name>A0A9Q1HIR6_HOLLE</name>
<dbReference type="AlphaFoldDB" id="A0A9Q1HIR6"/>
<dbReference type="SUPFAM" id="SSF52058">
    <property type="entry name" value="L domain-like"/>
    <property type="match status" value="1"/>
</dbReference>
<feature type="transmembrane region" description="Helical" evidence="4">
    <location>
        <begin position="787"/>
        <end position="812"/>
    </location>
</feature>
<dbReference type="EMBL" id="JAIZAY010000001">
    <property type="protein sequence ID" value="KAJ8048269.1"/>
    <property type="molecule type" value="Genomic_DNA"/>
</dbReference>
<keyword evidence="4" id="KW-1133">Transmembrane helix</keyword>
<dbReference type="Proteomes" id="UP001152320">
    <property type="component" value="Chromosome 1"/>
</dbReference>
<dbReference type="OrthoDB" id="1574204at2759"/>
<proteinExistence type="predicted"/>
<evidence type="ECO:0000256" key="3">
    <source>
        <dbReference type="ARBA" id="ARBA00022737"/>
    </source>
</evidence>
<dbReference type="InterPro" id="IPR009030">
    <property type="entry name" value="Growth_fac_rcpt_cys_sf"/>
</dbReference>
<feature type="transmembrane region" description="Helical" evidence="4">
    <location>
        <begin position="680"/>
        <end position="701"/>
    </location>
</feature>
<dbReference type="SMART" id="SM00369">
    <property type="entry name" value="LRR_TYP"/>
    <property type="match status" value="9"/>
</dbReference>
<feature type="transmembrane region" description="Helical" evidence="4">
    <location>
        <begin position="614"/>
        <end position="632"/>
    </location>
</feature>
<protein>
    <submittedName>
        <fullName evidence="6">Insulin-like growth factor-binding protein complex acid labile subunit</fullName>
    </submittedName>
</protein>
<feature type="transmembrane region" description="Helical" evidence="4">
    <location>
        <begin position="573"/>
        <end position="593"/>
    </location>
</feature>
<accession>A0A9Q1HIR6</accession>
<feature type="transmembrane region" description="Helical" evidence="4">
    <location>
        <begin position="734"/>
        <end position="754"/>
    </location>
</feature>
<feature type="transmembrane region" description="Helical" evidence="4">
    <location>
        <begin position="932"/>
        <end position="950"/>
    </location>
</feature>